<dbReference type="EMBL" id="QJTF01000018">
    <property type="protein sequence ID" value="PYE86885.1"/>
    <property type="molecule type" value="Genomic_DNA"/>
</dbReference>
<organism evidence="2 3">
    <name type="scientific">Phyllobacterium leguminum</name>
    <dbReference type="NCBI Taxonomy" id="314237"/>
    <lineage>
        <taxon>Bacteria</taxon>
        <taxon>Pseudomonadati</taxon>
        <taxon>Pseudomonadota</taxon>
        <taxon>Alphaproteobacteria</taxon>
        <taxon>Hyphomicrobiales</taxon>
        <taxon>Phyllobacteriaceae</taxon>
        <taxon>Phyllobacterium</taxon>
    </lineage>
</organism>
<evidence type="ECO:0000313" key="2">
    <source>
        <dbReference type="EMBL" id="PYE86885.1"/>
    </source>
</evidence>
<evidence type="ECO:0000313" key="3">
    <source>
        <dbReference type="Proteomes" id="UP000247454"/>
    </source>
</evidence>
<keyword evidence="1" id="KW-0175">Coiled coil</keyword>
<dbReference type="RefSeq" id="WP_110753210.1">
    <property type="nucleotide sequence ID" value="NZ_QJTF01000018.1"/>
</dbReference>
<protein>
    <submittedName>
        <fullName evidence="2">Uncharacterized protein</fullName>
    </submittedName>
</protein>
<reference evidence="2 3" key="1">
    <citation type="submission" date="2018-06" db="EMBL/GenBank/DDBJ databases">
        <title>Genomic Encyclopedia of Type Strains, Phase III (KMG-III): the genomes of soil and plant-associated and newly described type strains.</title>
        <authorList>
            <person name="Whitman W."/>
        </authorList>
    </citation>
    <scope>NUCLEOTIDE SEQUENCE [LARGE SCALE GENOMIC DNA]</scope>
    <source>
        <strain evidence="2 3">ORS 1419</strain>
    </source>
</reference>
<keyword evidence="3" id="KW-1185">Reference proteome</keyword>
<sequence>MVRQPNTFELSDRLKHLEQIFARFEEKGVNVSPRGVDALMRTLKEFRETAMALENEVSRHRWNDAARRERAQRQRQLLADAVGTGDVMLFPVISRPEPKEHVNAVPGGDRPRS</sequence>
<proteinExistence type="predicted"/>
<evidence type="ECO:0000256" key="1">
    <source>
        <dbReference type="SAM" id="Coils"/>
    </source>
</evidence>
<dbReference type="Proteomes" id="UP000247454">
    <property type="component" value="Unassembled WGS sequence"/>
</dbReference>
<comment type="caution">
    <text evidence="2">The sequence shown here is derived from an EMBL/GenBank/DDBJ whole genome shotgun (WGS) entry which is preliminary data.</text>
</comment>
<dbReference type="OrthoDB" id="8085417at2"/>
<accession>A0A318T8E5</accession>
<name>A0A318T8E5_9HYPH</name>
<dbReference type="AlphaFoldDB" id="A0A318T8E5"/>
<gene>
    <name evidence="2" type="ORF">C7477_11823</name>
</gene>
<feature type="coiled-coil region" evidence="1">
    <location>
        <begin position="36"/>
        <end position="63"/>
    </location>
</feature>